<comment type="caution">
    <text evidence="2">The sequence shown here is derived from an EMBL/GenBank/DDBJ whole genome shotgun (WGS) entry which is preliminary data.</text>
</comment>
<dbReference type="PANTHER" id="PTHR38600:SF2">
    <property type="entry name" value="SLL0088 PROTEIN"/>
    <property type="match status" value="1"/>
</dbReference>
<evidence type="ECO:0000259" key="1">
    <source>
        <dbReference type="PROSITE" id="PS50987"/>
    </source>
</evidence>
<dbReference type="PROSITE" id="PS50987">
    <property type="entry name" value="HTH_ARSR_2"/>
    <property type="match status" value="1"/>
</dbReference>
<feature type="domain" description="HTH arsR-type" evidence="1">
    <location>
        <begin position="1"/>
        <end position="91"/>
    </location>
</feature>
<dbReference type="RefSeq" id="WP_161141466.1">
    <property type="nucleotide sequence ID" value="NZ_SPKJ01000060.1"/>
</dbReference>
<dbReference type="PANTHER" id="PTHR38600">
    <property type="entry name" value="TRANSCRIPTIONAL REGULATORY PROTEIN"/>
    <property type="match status" value="1"/>
</dbReference>
<dbReference type="Proteomes" id="UP000773614">
    <property type="component" value="Unassembled WGS sequence"/>
</dbReference>
<protein>
    <submittedName>
        <fullName evidence="2">ArsR family transcriptional regulator</fullName>
    </submittedName>
</protein>
<dbReference type="CDD" id="cd00090">
    <property type="entry name" value="HTH_ARSR"/>
    <property type="match status" value="1"/>
</dbReference>
<dbReference type="SMART" id="SM00418">
    <property type="entry name" value="HTH_ARSR"/>
    <property type="match status" value="1"/>
</dbReference>
<dbReference type="OrthoDB" id="9790747at2"/>
<keyword evidence="3" id="KW-1185">Reference proteome</keyword>
<dbReference type="Gene3D" id="1.10.10.10">
    <property type="entry name" value="Winged helix-like DNA-binding domain superfamily/Winged helix DNA-binding domain"/>
    <property type="match status" value="1"/>
</dbReference>
<proteinExistence type="predicted"/>
<dbReference type="SUPFAM" id="SSF46785">
    <property type="entry name" value="Winged helix' DNA-binding domain"/>
    <property type="match status" value="1"/>
</dbReference>
<dbReference type="Pfam" id="PF12840">
    <property type="entry name" value="HTH_20"/>
    <property type="match status" value="1"/>
</dbReference>
<sequence>MQTQELDKVFHALSDPCRRAMVERLSRGPASVKEIAAPMRLALPSAVKHLKVLEEGGIVRSTKTGRVRTYGMRPHGLDPVADWVRQREAALNAAFDRLAEAMAAFPEECDDR</sequence>
<reference evidence="2" key="1">
    <citation type="submission" date="2019-03" db="EMBL/GenBank/DDBJ databases">
        <title>Afifella sp. nov., isolated from activated sludge.</title>
        <authorList>
            <person name="Li Q."/>
            <person name="Liu Y."/>
        </authorList>
    </citation>
    <scope>NUCLEOTIDE SEQUENCE</scope>
    <source>
        <strain evidence="2">L72</strain>
    </source>
</reference>
<dbReference type="GO" id="GO:0003700">
    <property type="term" value="F:DNA-binding transcription factor activity"/>
    <property type="evidence" value="ECO:0007669"/>
    <property type="project" value="InterPro"/>
</dbReference>
<dbReference type="PRINTS" id="PR00778">
    <property type="entry name" value="HTHARSR"/>
</dbReference>
<dbReference type="InterPro" id="IPR001845">
    <property type="entry name" value="HTH_ArsR_DNA-bd_dom"/>
</dbReference>
<name>A0A964T865_9HYPH</name>
<dbReference type="InterPro" id="IPR036390">
    <property type="entry name" value="WH_DNA-bd_sf"/>
</dbReference>
<accession>A0A964T865</accession>
<dbReference type="AlphaFoldDB" id="A0A964T865"/>
<evidence type="ECO:0000313" key="3">
    <source>
        <dbReference type="Proteomes" id="UP000773614"/>
    </source>
</evidence>
<dbReference type="NCBIfam" id="NF033788">
    <property type="entry name" value="HTH_metalloreg"/>
    <property type="match status" value="1"/>
</dbReference>
<evidence type="ECO:0000313" key="2">
    <source>
        <dbReference type="EMBL" id="MYZ49122.1"/>
    </source>
</evidence>
<dbReference type="InterPro" id="IPR036388">
    <property type="entry name" value="WH-like_DNA-bd_sf"/>
</dbReference>
<dbReference type="EMBL" id="SPKJ01000060">
    <property type="protein sequence ID" value="MYZ49122.1"/>
    <property type="molecule type" value="Genomic_DNA"/>
</dbReference>
<dbReference type="InterPro" id="IPR011991">
    <property type="entry name" value="ArsR-like_HTH"/>
</dbReference>
<organism evidence="2 3">
    <name type="scientific">Propylenella binzhouense</name>
    <dbReference type="NCBI Taxonomy" id="2555902"/>
    <lineage>
        <taxon>Bacteria</taxon>
        <taxon>Pseudomonadati</taxon>
        <taxon>Pseudomonadota</taxon>
        <taxon>Alphaproteobacteria</taxon>
        <taxon>Hyphomicrobiales</taxon>
        <taxon>Propylenellaceae</taxon>
        <taxon>Propylenella</taxon>
    </lineage>
</organism>
<gene>
    <name evidence="2" type="ORF">E4O86_15515</name>
</gene>